<dbReference type="OrthoDB" id="1643176at2759"/>
<dbReference type="InterPro" id="IPR045023">
    <property type="entry name" value="FATA/B"/>
</dbReference>
<keyword evidence="4 6" id="KW-0934">Plastid</keyword>
<keyword evidence="3 6" id="KW-0150">Chloroplast</keyword>
<dbReference type="PANTHER" id="PTHR31727">
    <property type="entry name" value="OLEOYL-ACYL CARRIER PROTEIN THIOESTERASE 1, CHLOROPLASTIC"/>
    <property type="match status" value="1"/>
</dbReference>
<dbReference type="Proteomes" id="UP000245207">
    <property type="component" value="Unassembled WGS sequence"/>
</dbReference>
<keyword evidence="9" id="KW-1185">Reference proteome</keyword>
<dbReference type="PANTHER" id="PTHR31727:SF6">
    <property type="entry name" value="OLEOYL-ACYL CARRIER PROTEIN THIOESTERASE 1, CHLOROPLASTIC"/>
    <property type="match status" value="1"/>
</dbReference>
<dbReference type="EMBL" id="PKPP01006848">
    <property type="protein sequence ID" value="PWA55143.1"/>
    <property type="molecule type" value="Genomic_DNA"/>
</dbReference>
<accession>A0A2U1M1L9</accession>
<dbReference type="STRING" id="35608.A0A2U1M1L9"/>
<dbReference type="EC" id="3.1.2.-" evidence="6"/>
<evidence type="ECO:0000313" key="9">
    <source>
        <dbReference type="Proteomes" id="UP000245207"/>
    </source>
</evidence>
<evidence type="ECO:0000313" key="8">
    <source>
        <dbReference type="EMBL" id="PWA55143.1"/>
    </source>
</evidence>
<keyword evidence="6" id="KW-0275">Fatty acid biosynthesis</keyword>
<comment type="caution">
    <text evidence="8">The sequence shown here is derived from an EMBL/GenBank/DDBJ whole genome shotgun (WGS) entry which is preliminary data.</text>
</comment>
<gene>
    <name evidence="8" type="ORF">CTI12_AA429940</name>
</gene>
<dbReference type="InterPro" id="IPR029069">
    <property type="entry name" value="HotDog_dom_sf"/>
</dbReference>
<comment type="function">
    <text evidence="6">Plays an essential role in chain termination during de novo fatty acid synthesis.</text>
</comment>
<dbReference type="Pfam" id="PF01643">
    <property type="entry name" value="Acyl-ACP_TE"/>
    <property type="match status" value="1"/>
</dbReference>
<dbReference type="Gene3D" id="3.10.129.10">
    <property type="entry name" value="Hotdog Thioesterase"/>
    <property type="match status" value="2"/>
</dbReference>
<keyword evidence="6" id="KW-0443">Lipid metabolism</keyword>
<evidence type="ECO:0000259" key="7">
    <source>
        <dbReference type="Pfam" id="PF01643"/>
    </source>
</evidence>
<organism evidence="8 9">
    <name type="scientific">Artemisia annua</name>
    <name type="common">Sweet wormwood</name>
    <dbReference type="NCBI Taxonomy" id="35608"/>
    <lineage>
        <taxon>Eukaryota</taxon>
        <taxon>Viridiplantae</taxon>
        <taxon>Streptophyta</taxon>
        <taxon>Embryophyta</taxon>
        <taxon>Tracheophyta</taxon>
        <taxon>Spermatophyta</taxon>
        <taxon>Magnoliopsida</taxon>
        <taxon>eudicotyledons</taxon>
        <taxon>Gunneridae</taxon>
        <taxon>Pentapetalae</taxon>
        <taxon>asterids</taxon>
        <taxon>campanulids</taxon>
        <taxon>Asterales</taxon>
        <taxon>Asteraceae</taxon>
        <taxon>Asteroideae</taxon>
        <taxon>Anthemideae</taxon>
        <taxon>Artemisiinae</taxon>
        <taxon>Artemisia</taxon>
    </lineage>
</organism>
<evidence type="ECO:0000256" key="6">
    <source>
        <dbReference type="RuleBase" id="RU363096"/>
    </source>
</evidence>
<protein>
    <recommendedName>
        <fullName evidence="6">Acyl-[acyl-carrier-protein] hydrolase</fullName>
        <ecNumber evidence="6">3.1.2.-</ecNumber>
    </recommendedName>
</protein>
<dbReference type="SUPFAM" id="SSF54637">
    <property type="entry name" value="Thioesterase/thiol ester dehydrase-isomerase"/>
    <property type="match status" value="1"/>
</dbReference>
<keyword evidence="6" id="KW-0444">Lipid biosynthesis</keyword>
<evidence type="ECO:0000256" key="2">
    <source>
        <dbReference type="ARBA" id="ARBA00006500"/>
    </source>
</evidence>
<sequence>MVFLCNFASLIISFYMKEVSSNHTLDVGFSTDGFGTTDNMRKLHLIWVATRMHIEVYRYPARSDVIEFETWIQCDGKIGIRCDWILKDYVNGEEVSSNHTLDVGFSTDGFGTTDNMRKLHLIWVATRMHIEVYRYPARYICWKFIRITFTW</sequence>
<dbReference type="GO" id="GO:0009507">
    <property type="term" value="C:chloroplast"/>
    <property type="evidence" value="ECO:0007669"/>
    <property type="project" value="UniProtKB-SubCell"/>
</dbReference>
<reference evidence="8 9" key="1">
    <citation type="journal article" date="2018" name="Mol. Plant">
        <title>The genome of Artemisia annua provides insight into the evolution of Asteraceae family and artemisinin biosynthesis.</title>
        <authorList>
            <person name="Shen Q."/>
            <person name="Zhang L."/>
            <person name="Liao Z."/>
            <person name="Wang S."/>
            <person name="Yan T."/>
            <person name="Shi P."/>
            <person name="Liu M."/>
            <person name="Fu X."/>
            <person name="Pan Q."/>
            <person name="Wang Y."/>
            <person name="Lv Z."/>
            <person name="Lu X."/>
            <person name="Zhang F."/>
            <person name="Jiang W."/>
            <person name="Ma Y."/>
            <person name="Chen M."/>
            <person name="Hao X."/>
            <person name="Li L."/>
            <person name="Tang Y."/>
            <person name="Lv G."/>
            <person name="Zhou Y."/>
            <person name="Sun X."/>
            <person name="Brodelius P.E."/>
            <person name="Rose J.K.C."/>
            <person name="Tang K."/>
        </authorList>
    </citation>
    <scope>NUCLEOTIDE SEQUENCE [LARGE SCALE GENOMIC DNA]</scope>
    <source>
        <strain evidence="9">cv. Huhao1</strain>
        <tissue evidence="8">Leaf</tissue>
    </source>
</reference>
<evidence type="ECO:0000256" key="3">
    <source>
        <dbReference type="ARBA" id="ARBA00022528"/>
    </source>
</evidence>
<evidence type="ECO:0000256" key="4">
    <source>
        <dbReference type="ARBA" id="ARBA00022640"/>
    </source>
</evidence>
<evidence type="ECO:0000256" key="1">
    <source>
        <dbReference type="ARBA" id="ARBA00004229"/>
    </source>
</evidence>
<dbReference type="AlphaFoldDB" id="A0A2U1M1L9"/>
<comment type="similarity">
    <text evidence="2 6">Belongs to the acyl-ACP thioesterase family.</text>
</comment>
<name>A0A2U1M1L9_ARTAN</name>
<proteinExistence type="inferred from homology"/>
<keyword evidence="6" id="KW-0276">Fatty acid metabolism</keyword>
<dbReference type="InterPro" id="IPR002864">
    <property type="entry name" value="Acyl-ACP_thioesterase_NHD"/>
</dbReference>
<evidence type="ECO:0000256" key="5">
    <source>
        <dbReference type="ARBA" id="ARBA00022946"/>
    </source>
</evidence>
<keyword evidence="5" id="KW-0809">Transit peptide</keyword>
<keyword evidence="6" id="KW-0378">Hydrolase</keyword>
<dbReference type="GO" id="GO:0016297">
    <property type="term" value="F:fatty acyl-[ACP] hydrolase activity"/>
    <property type="evidence" value="ECO:0007669"/>
    <property type="project" value="InterPro"/>
</dbReference>
<comment type="subcellular location">
    <subcellularLocation>
        <location evidence="1 6">Plastid</location>
        <location evidence="1 6">Chloroplast</location>
    </subcellularLocation>
</comment>
<feature type="domain" description="Acyl-ACP thioesterase N-terminal hotdog" evidence="7">
    <location>
        <begin position="15"/>
        <end position="95"/>
    </location>
</feature>
<dbReference type="GO" id="GO:0000036">
    <property type="term" value="F:acyl carrier activity"/>
    <property type="evidence" value="ECO:0007669"/>
    <property type="project" value="TreeGrafter"/>
</dbReference>